<proteinExistence type="predicted"/>
<accession>A0A9W4SCR3</accession>
<organism evidence="1 2">
    <name type="scientific">Funneliformis geosporum</name>
    <dbReference type="NCBI Taxonomy" id="1117311"/>
    <lineage>
        <taxon>Eukaryota</taxon>
        <taxon>Fungi</taxon>
        <taxon>Fungi incertae sedis</taxon>
        <taxon>Mucoromycota</taxon>
        <taxon>Glomeromycotina</taxon>
        <taxon>Glomeromycetes</taxon>
        <taxon>Glomerales</taxon>
        <taxon>Glomeraceae</taxon>
        <taxon>Funneliformis</taxon>
    </lineage>
</organism>
<gene>
    <name evidence="1" type="ORF">FWILDA_LOCUS1419</name>
</gene>
<reference evidence="1" key="1">
    <citation type="submission" date="2022-08" db="EMBL/GenBank/DDBJ databases">
        <authorList>
            <person name="Kallberg Y."/>
            <person name="Tangrot J."/>
            <person name="Rosling A."/>
        </authorList>
    </citation>
    <scope>NUCLEOTIDE SEQUENCE</scope>
    <source>
        <strain evidence="1">Wild A</strain>
    </source>
</reference>
<name>A0A9W4SCR3_9GLOM</name>
<dbReference type="AlphaFoldDB" id="A0A9W4SCR3"/>
<sequence length="95" mass="10967">MLHYDKAADSLEILQQVNRCYPAAAMKAYLLGYLIQRKKRKAGSTIDKLWSQFEATNTVAKIQKAGLIENIKQNQAYSRALMSFNRRENCNARHF</sequence>
<dbReference type="EMBL" id="CAMKVN010000134">
    <property type="protein sequence ID" value="CAI2164144.1"/>
    <property type="molecule type" value="Genomic_DNA"/>
</dbReference>
<dbReference type="Proteomes" id="UP001153678">
    <property type="component" value="Unassembled WGS sequence"/>
</dbReference>
<evidence type="ECO:0000313" key="1">
    <source>
        <dbReference type="EMBL" id="CAI2164144.1"/>
    </source>
</evidence>
<comment type="caution">
    <text evidence="1">The sequence shown here is derived from an EMBL/GenBank/DDBJ whole genome shotgun (WGS) entry which is preliminary data.</text>
</comment>
<keyword evidence="2" id="KW-1185">Reference proteome</keyword>
<protein>
    <submittedName>
        <fullName evidence="1">5404_t:CDS:1</fullName>
    </submittedName>
</protein>
<evidence type="ECO:0000313" key="2">
    <source>
        <dbReference type="Proteomes" id="UP001153678"/>
    </source>
</evidence>